<protein>
    <recommendedName>
        <fullName evidence="4">Cytoplasmic protein</fullName>
    </recommendedName>
</protein>
<reference evidence="1" key="1">
    <citation type="submission" date="2017-05" db="EMBL/GenBank/DDBJ databases">
        <title>The Genome Sequence of Enterococcus sp. 9E7_DIV0242.</title>
        <authorList>
            <consortium name="The Broad Institute Genomics Platform"/>
            <consortium name="The Broad Institute Genomic Center for Infectious Diseases"/>
            <person name="Earl A."/>
            <person name="Manson A."/>
            <person name="Schwartman J."/>
            <person name="Gilmore M."/>
            <person name="Abouelleil A."/>
            <person name="Cao P."/>
            <person name="Chapman S."/>
            <person name="Cusick C."/>
            <person name="Shea T."/>
            <person name="Young S."/>
            <person name="Neafsey D."/>
            <person name="Nusbaum C."/>
            <person name="Birren B."/>
        </authorList>
    </citation>
    <scope>NUCLEOTIDE SEQUENCE [LARGE SCALE GENOMIC DNA]</scope>
    <source>
        <strain evidence="1">9E7_DIV0242</strain>
    </source>
</reference>
<evidence type="ECO:0008006" key="4">
    <source>
        <dbReference type="Google" id="ProtNLM"/>
    </source>
</evidence>
<reference evidence="2" key="3">
    <citation type="submission" date="2024-03" db="EMBL/GenBank/DDBJ databases">
        <title>The Genome Sequence of Enterococcus sp. DIV0242b.</title>
        <authorList>
            <consortium name="The Broad Institute Genomics Platform"/>
            <consortium name="The Broad Institute Microbial Omics Core"/>
            <consortium name="The Broad Institute Genomic Center for Infectious Diseases"/>
            <person name="Earl A."/>
            <person name="Manson A."/>
            <person name="Gilmore M."/>
            <person name="Schwartman J."/>
            <person name="Shea T."/>
            <person name="Abouelleil A."/>
            <person name="Cao P."/>
            <person name="Chapman S."/>
            <person name="Cusick C."/>
            <person name="Young S."/>
            <person name="Neafsey D."/>
            <person name="Nusbaum C."/>
            <person name="Birren B."/>
        </authorList>
    </citation>
    <scope>NUCLEOTIDE SEQUENCE</scope>
    <source>
        <strain evidence="2">9E7_DIV0242</strain>
    </source>
</reference>
<sequence>MNLNFMDYFKQVKVDKKKYREKMEEMKQLPKDYQVVYDEIQKFVWQFSAGDGMDMLNALYNLIEFFEEGAANQVPALELVGNDVGEFAETMLREVQAKTQMNELKRKVNERVKKRLAE</sequence>
<dbReference type="AlphaFoldDB" id="A0A242K728"/>
<evidence type="ECO:0000313" key="3">
    <source>
        <dbReference type="Proteomes" id="UP000195141"/>
    </source>
</evidence>
<evidence type="ECO:0000313" key="1">
    <source>
        <dbReference type="EMBL" id="OTP15913.1"/>
    </source>
</evidence>
<dbReference type="SUPFAM" id="SSF158560">
    <property type="entry name" value="BH3980-like"/>
    <property type="match status" value="1"/>
</dbReference>
<organism evidence="1">
    <name type="scientific">Candidatus Enterococcus clewellii</name>
    <dbReference type="NCBI Taxonomy" id="1834193"/>
    <lineage>
        <taxon>Bacteria</taxon>
        <taxon>Bacillati</taxon>
        <taxon>Bacillota</taxon>
        <taxon>Bacilli</taxon>
        <taxon>Lactobacillales</taxon>
        <taxon>Enterococcaceae</taxon>
        <taxon>Enterococcus</taxon>
    </lineage>
</organism>
<dbReference type="OrthoDB" id="2087617at2"/>
<dbReference type="EMBL" id="NGMM01000003">
    <property type="protein sequence ID" value="OTP15913.1"/>
    <property type="molecule type" value="Genomic_DNA"/>
</dbReference>
<dbReference type="Gene3D" id="1.10.1900.10">
    <property type="entry name" value="c-terminal domain of poly(a) binding protein"/>
    <property type="match status" value="1"/>
</dbReference>
<evidence type="ECO:0000313" key="2">
    <source>
        <dbReference type="EMBL" id="WYJ92225.1"/>
    </source>
</evidence>
<proteinExistence type="predicted"/>
<reference evidence="2" key="2">
    <citation type="submission" date="2017-05" db="EMBL/GenBank/DDBJ databases">
        <authorList>
            <consortium name="The Broad Institute Genomics Platform"/>
            <consortium name="The Broad Institute Genomic Center for Infectious Diseases"/>
            <person name="Earl A."/>
            <person name="Manson A."/>
            <person name="Schwartman J."/>
            <person name="Gilmore M."/>
            <person name="Abouelleil A."/>
            <person name="Cao P."/>
            <person name="Chapman S."/>
            <person name="Cusick C."/>
            <person name="Shea T."/>
            <person name="Young S."/>
            <person name="Neafsey D."/>
            <person name="Nusbaum C."/>
            <person name="Birren B."/>
        </authorList>
    </citation>
    <scope>NUCLEOTIDE SEQUENCE</scope>
    <source>
        <strain evidence="2">9E7_DIV0242</strain>
    </source>
</reference>
<dbReference type="RefSeq" id="WP_086349189.1">
    <property type="nucleotide sequence ID" value="NZ_CP147247.1"/>
</dbReference>
<name>A0A242K728_9ENTE</name>
<gene>
    <name evidence="1" type="ORF">A5888_002127</name>
    <name evidence="2" type="ORF">A5888_003998</name>
</gene>
<dbReference type="EMBL" id="CP147247">
    <property type="protein sequence ID" value="WYJ92225.1"/>
    <property type="molecule type" value="Genomic_DNA"/>
</dbReference>
<accession>A0A242K728</accession>
<dbReference type="Pfam" id="PF06304">
    <property type="entry name" value="DUF1048"/>
    <property type="match status" value="1"/>
</dbReference>
<dbReference type="Proteomes" id="UP000195141">
    <property type="component" value="Chromosome"/>
</dbReference>
<dbReference type="InterPro" id="IPR008316">
    <property type="entry name" value="UCP029876"/>
</dbReference>
<keyword evidence="3" id="KW-1185">Reference proteome</keyword>